<evidence type="ECO:0000256" key="4">
    <source>
        <dbReference type="ARBA" id="ARBA00023049"/>
    </source>
</evidence>
<dbReference type="Pfam" id="PF08516">
    <property type="entry name" value="ADAM_CR"/>
    <property type="match status" value="1"/>
</dbReference>
<keyword evidence="1" id="KW-0645">Protease</keyword>
<evidence type="ECO:0000256" key="2">
    <source>
        <dbReference type="ARBA" id="ARBA00022801"/>
    </source>
</evidence>
<dbReference type="STRING" id="407821.A0A087TPB1"/>
<feature type="domain" description="ADAM cysteine-rich" evidence="5">
    <location>
        <begin position="1"/>
        <end position="111"/>
    </location>
</feature>
<sequence length="112" mass="12285">MSDLRCYEQNYKGNVNGNCGYNRINSTYKACRKDDILCGMLHCTHLNERLEFGMESAAILARSFINVRGKIFTCRSAIVDLGLFNTDPGLAPNGAKCGEGKACVNQKCVPVS</sequence>
<dbReference type="PANTHER" id="PTHR11905:SF159">
    <property type="entry name" value="ADAM METALLOPROTEASE"/>
    <property type="match status" value="1"/>
</dbReference>
<keyword evidence="2" id="KW-0378">Hydrolase</keyword>
<gene>
    <name evidence="6" type="ORF">X975_11153</name>
</gene>
<dbReference type="EMBL" id="KK116152">
    <property type="protein sequence ID" value="KFM66950.1"/>
    <property type="molecule type" value="Genomic_DNA"/>
</dbReference>
<evidence type="ECO:0000313" key="6">
    <source>
        <dbReference type="EMBL" id="KFM66950.1"/>
    </source>
</evidence>
<keyword evidence="7" id="KW-1185">Reference proteome</keyword>
<dbReference type="InterPro" id="IPR006586">
    <property type="entry name" value="ADAM_Cys-rich"/>
</dbReference>
<evidence type="ECO:0000256" key="1">
    <source>
        <dbReference type="ARBA" id="ARBA00022670"/>
    </source>
</evidence>
<keyword evidence="6" id="KW-0401">Integrin</keyword>
<keyword evidence="4" id="KW-0482">Metalloprotease</keyword>
<accession>A0A087TPB1</accession>
<evidence type="ECO:0000313" key="7">
    <source>
        <dbReference type="Proteomes" id="UP000054359"/>
    </source>
</evidence>
<dbReference type="AlphaFoldDB" id="A0A087TPB1"/>
<evidence type="ECO:0000259" key="5">
    <source>
        <dbReference type="SMART" id="SM00608"/>
    </source>
</evidence>
<dbReference type="GO" id="GO:0007229">
    <property type="term" value="P:integrin-mediated signaling pathway"/>
    <property type="evidence" value="ECO:0007669"/>
    <property type="project" value="UniProtKB-KW"/>
</dbReference>
<feature type="non-terminal residue" evidence="6">
    <location>
        <position position="112"/>
    </location>
</feature>
<name>A0A087TPB1_STEMI</name>
<organism evidence="6 7">
    <name type="scientific">Stegodyphus mimosarum</name>
    <name type="common">African social velvet spider</name>
    <dbReference type="NCBI Taxonomy" id="407821"/>
    <lineage>
        <taxon>Eukaryota</taxon>
        <taxon>Metazoa</taxon>
        <taxon>Ecdysozoa</taxon>
        <taxon>Arthropoda</taxon>
        <taxon>Chelicerata</taxon>
        <taxon>Arachnida</taxon>
        <taxon>Araneae</taxon>
        <taxon>Araneomorphae</taxon>
        <taxon>Entelegynae</taxon>
        <taxon>Eresoidea</taxon>
        <taxon>Eresidae</taxon>
        <taxon>Stegodyphus</taxon>
    </lineage>
</organism>
<dbReference type="SMART" id="SM00608">
    <property type="entry name" value="ACR"/>
    <property type="match status" value="1"/>
</dbReference>
<keyword evidence="3" id="KW-0862">Zinc</keyword>
<dbReference type="GO" id="GO:0008237">
    <property type="term" value="F:metallopeptidase activity"/>
    <property type="evidence" value="ECO:0007669"/>
    <property type="project" value="UniProtKB-KW"/>
</dbReference>
<reference evidence="6 7" key="1">
    <citation type="submission" date="2013-11" db="EMBL/GenBank/DDBJ databases">
        <title>Genome sequencing of Stegodyphus mimosarum.</title>
        <authorList>
            <person name="Bechsgaard J."/>
        </authorList>
    </citation>
    <scope>NUCLEOTIDE SEQUENCE [LARGE SCALE GENOMIC DNA]</scope>
</reference>
<proteinExistence type="predicted"/>
<dbReference type="Proteomes" id="UP000054359">
    <property type="component" value="Unassembled WGS sequence"/>
</dbReference>
<dbReference type="PANTHER" id="PTHR11905">
    <property type="entry name" value="ADAM A DISINTEGRIN AND METALLOPROTEASE DOMAIN"/>
    <property type="match status" value="1"/>
</dbReference>
<protein>
    <submittedName>
        <fullName evidence="6">Disintegrin and metalloproteinase domain-containing protein 22</fullName>
    </submittedName>
</protein>
<dbReference type="OrthoDB" id="5951731at2759"/>
<evidence type="ECO:0000256" key="3">
    <source>
        <dbReference type="ARBA" id="ARBA00022833"/>
    </source>
</evidence>
<dbReference type="GO" id="GO:0006509">
    <property type="term" value="P:membrane protein ectodomain proteolysis"/>
    <property type="evidence" value="ECO:0007669"/>
    <property type="project" value="TreeGrafter"/>
</dbReference>